<dbReference type="OrthoDB" id="7859336at2"/>
<gene>
    <name evidence="2" type="ORF">RB2654_02274</name>
</gene>
<reference evidence="2 3" key="1">
    <citation type="journal article" date="2010" name="J. Bacteriol.">
        <title>Genome sequences of Pelagibaca bermudensis HTCC2601T and Maritimibacter alkaliphilus HTCC2654T, the type strains of two marine Roseobacter genera.</title>
        <authorList>
            <person name="Thrash J.C."/>
            <person name="Cho J.C."/>
            <person name="Ferriera S."/>
            <person name="Johnson J."/>
            <person name="Vergin K.L."/>
            <person name="Giovannoni S.J."/>
        </authorList>
    </citation>
    <scope>NUCLEOTIDE SEQUENCE [LARGE SCALE GENOMIC DNA]</scope>
    <source>
        <strain evidence="2 3">HTCC2654</strain>
    </source>
</reference>
<proteinExistence type="predicted"/>
<evidence type="ECO:0008006" key="4">
    <source>
        <dbReference type="Google" id="ProtNLM"/>
    </source>
</evidence>
<protein>
    <recommendedName>
        <fullName evidence="4">Paraquat-inducible protein A</fullName>
    </recommendedName>
</protein>
<keyword evidence="1" id="KW-0812">Transmembrane</keyword>
<feature type="transmembrane region" description="Helical" evidence="1">
    <location>
        <begin position="88"/>
        <end position="110"/>
    </location>
</feature>
<feature type="transmembrane region" description="Helical" evidence="1">
    <location>
        <begin position="122"/>
        <end position="140"/>
    </location>
</feature>
<accession>A3VDB3</accession>
<sequence>MAWLRYLNLSLIVLFPLAWVAPLLRAGLNLPLLGLKEVSVISGLAALVEEDLFLALIVFLFAIVAPAVKVVGMALIQFGRIGDRAKPVFGFLGRLAMADIFLMALYVVIIKGVAMTRVEVGWGLYLFTFCVLASLLVTLMERKRD</sequence>
<dbReference type="HOGENOM" id="CLU_1676947_0_0_5"/>
<evidence type="ECO:0000313" key="2">
    <source>
        <dbReference type="EMBL" id="EAQ13502.1"/>
    </source>
</evidence>
<organism evidence="2 3">
    <name type="scientific">Maritimibacter alkaliphilus HTCC2654</name>
    <dbReference type="NCBI Taxonomy" id="314271"/>
    <lineage>
        <taxon>Bacteria</taxon>
        <taxon>Pseudomonadati</taxon>
        <taxon>Pseudomonadota</taxon>
        <taxon>Alphaproteobacteria</taxon>
        <taxon>Rhodobacterales</taxon>
        <taxon>Roseobacteraceae</taxon>
        <taxon>Maritimibacter</taxon>
    </lineage>
</organism>
<feature type="transmembrane region" description="Helical" evidence="1">
    <location>
        <begin position="52"/>
        <end position="76"/>
    </location>
</feature>
<evidence type="ECO:0000313" key="3">
    <source>
        <dbReference type="Proteomes" id="UP000002931"/>
    </source>
</evidence>
<keyword evidence="1" id="KW-1133">Transmembrane helix</keyword>
<dbReference type="eggNOG" id="COG2995">
    <property type="taxonomic scope" value="Bacteria"/>
</dbReference>
<dbReference type="InterPro" id="IPR007498">
    <property type="entry name" value="PqiA-like"/>
</dbReference>
<keyword evidence="1" id="KW-0472">Membrane</keyword>
<keyword evidence="3" id="KW-1185">Reference proteome</keyword>
<name>A3VDB3_9RHOB</name>
<evidence type="ECO:0000256" key="1">
    <source>
        <dbReference type="SAM" id="Phobius"/>
    </source>
</evidence>
<comment type="caution">
    <text evidence="2">The sequence shown here is derived from an EMBL/GenBank/DDBJ whole genome shotgun (WGS) entry which is preliminary data.</text>
</comment>
<dbReference type="Pfam" id="PF04403">
    <property type="entry name" value="PqiA"/>
    <property type="match status" value="1"/>
</dbReference>
<dbReference type="AlphaFoldDB" id="A3VDB3"/>
<dbReference type="Proteomes" id="UP000002931">
    <property type="component" value="Unassembled WGS sequence"/>
</dbReference>
<dbReference type="STRING" id="314271.RB2654_02274"/>
<dbReference type="EMBL" id="AAMT01000004">
    <property type="protein sequence ID" value="EAQ13502.1"/>
    <property type="molecule type" value="Genomic_DNA"/>
</dbReference>
<dbReference type="RefSeq" id="WP_008328335.1">
    <property type="nucleotide sequence ID" value="NZ_CH902578.1"/>
</dbReference>